<reference evidence="4" key="1">
    <citation type="submission" date="2018-07" db="EMBL/GenBank/DDBJ databases">
        <authorList>
            <person name="Quirk P.G."/>
            <person name="Krulwich T.A."/>
        </authorList>
    </citation>
    <scope>NUCLEOTIDE SEQUENCE</scope>
    <source>
        <strain evidence="4">Anand</strain>
    </source>
</reference>
<dbReference type="GO" id="GO:0006457">
    <property type="term" value="P:protein folding"/>
    <property type="evidence" value="ECO:0007669"/>
    <property type="project" value="TreeGrafter"/>
</dbReference>
<comment type="function">
    <text evidence="1">PPIases accelerate the folding of proteins. It catalyzes the cis-trans isomerization of proline imidic peptide bonds in oligopeptides.</text>
</comment>
<dbReference type="PANTHER" id="PTHR11071:SF561">
    <property type="entry name" value="PEPTIDYL-PROLYL CIS-TRANS ISOMERASE D-RELATED"/>
    <property type="match status" value="1"/>
</dbReference>
<evidence type="ECO:0000259" key="2">
    <source>
        <dbReference type="PROSITE" id="PS50072"/>
    </source>
</evidence>
<name>A0A3B0N3D9_THEAN</name>
<dbReference type="InterPro" id="IPR029000">
    <property type="entry name" value="Cyclophilin-like_dom_sf"/>
</dbReference>
<dbReference type="GO" id="GO:0005737">
    <property type="term" value="C:cytoplasm"/>
    <property type="evidence" value="ECO:0007669"/>
    <property type="project" value="TreeGrafter"/>
</dbReference>
<dbReference type="AlphaFoldDB" id="A0A3B0N3D9"/>
<dbReference type="PRINTS" id="PR00153">
    <property type="entry name" value="CSAPPISMRASE"/>
</dbReference>
<keyword evidence="1 4" id="KW-0413">Isomerase</keyword>
<gene>
    <name evidence="3" type="ORF">TAT_000024200</name>
    <name evidence="4" type="ORF">TAV_000024100</name>
</gene>
<dbReference type="Gene3D" id="2.40.100.10">
    <property type="entry name" value="Cyclophilin-like"/>
    <property type="match status" value="1"/>
</dbReference>
<comment type="similarity">
    <text evidence="1">Belongs to the cyclophilin-type PPIase family.</text>
</comment>
<dbReference type="EMBL" id="UIVT01000001">
    <property type="protein sequence ID" value="SVP88378.1"/>
    <property type="molecule type" value="Genomic_DNA"/>
</dbReference>
<dbReference type="InterPro" id="IPR002130">
    <property type="entry name" value="Cyclophilin-type_PPIase_dom"/>
</dbReference>
<accession>A0A3B0N3D9</accession>
<evidence type="ECO:0000313" key="3">
    <source>
        <dbReference type="EMBL" id="SVP88378.1"/>
    </source>
</evidence>
<protein>
    <recommendedName>
        <fullName evidence="1">Peptidyl-prolyl cis-trans isomerase</fullName>
        <shortName evidence="1">PPIase</shortName>
        <ecNumber evidence="1">5.2.1.8</ecNumber>
    </recommendedName>
</protein>
<evidence type="ECO:0000256" key="1">
    <source>
        <dbReference type="RuleBase" id="RU363019"/>
    </source>
</evidence>
<dbReference type="GO" id="GO:0003755">
    <property type="term" value="F:peptidyl-prolyl cis-trans isomerase activity"/>
    <property type="evidence" value="ECO:0007669"/>
    <property type="project" value="UniProtKB-UniRule"/>
</dbReference>
<dbReference type="GO" id="GO:0016018">
    <property type="term" value="F:cyclosporin A binding"/>
    <property type="evidence" value="ECO:0007669"/>
    <property type="project" value="TreeGrafter"/>
</dbReference>
<dbReference type="EC" id="5.2.1.8" evidence="1"/>
<comment type="catalytic activity">
    <reaction evidence="1">
        <text>[protein]-peptidylproline (omega=180) = [protein]-peptidylproline (omega=0)</text>
        <dbReference type="Rhea" id="RHEA:16237"/>
        <dbReference type="Rhea" id="RHEA-COMP:10747"/>
        <dbReference type="Rhea" id="RHEA-COMP:10748"/>
        <dbReference type="ChEBI" id="CHEBI:83833"/>
        <dbReference type="ChEBI" id="CHEBI:83834"/>
        <dbReference type="EC" id="5.2.1.8"/>
    </reaction>
</comment>
<dbReference type="VEuPathDB" id="PiroplasmaDB:TA19340"/>
<organism evidence="4">
    <name type="scientific">Theileria annulata</name>
    <dbReference type="NCBI Taxonomy" id="5874"/>
    <lineage>
        <taxon>Eukaryota</taxon>
        <taxon>Sar</taxon>
        <taxon>Alveolata</taxon>
        <taxon>Apicomplexa</taxon>
        <taxon>Aconoidasida</taxon>
        <taxon>Piroplasmida</taxon>
        <taxon>Theileriidae</taxon>
        <taxon>Theileria</taxon>
    </lineage>
</organism>
<dbReference type="PANTHER" id="PTHR11071">
    <property type="entry name" value="PEPTIDYL-PROLYL CIS-TRANS ISOMERASE"/>
    <property type="match status" value="1"/>
</dbReference>
<dbReference type="PROSITE" id="PS50072">
    <property type="entry name" value="CSA_PPIASE_2"/>
    <property type="match status" value="1"/>
</dbReference>
<dbReference type="Pfam" id="PF00160">
    <property type="entry name" value="Pro_isomerase"/>
    <property type="match status" value="1"/>
</dbReference>
<feature type="domain" description="PPIase cyclophilin-type" evidence="2">
    <location>
        <begin position="65"/>
        <end position="220"/>
    </location>
</feature>
<sequence>MIKNTLLFPYHLFKFAYGKFSKLTFRTKIYMGLAAGGLMLWPSYSRAPALRAENIHKRAITDYVYMDISMDNRYLGRILIGLYGRLLPLTVENFIHMCKGFHVKDKIIGYYNTRFDKIVPGRAILGGRLFDHKSSLDSCTIYSKRIPEESFDTTFVQEGDVAMVSDGPLGVSSRFLITLTNNPGFQQKAVVVGTVVKGMKLIRMVSHHGACSSPPGDLVI</sequence>
<keyword evidence="1" id="KW-0697">Rotamase</keyword>
<dbReference type="EMBL" id="UIVS01000001">
    <property type="protein sequence ID" value="SVP89546.1"/>
    <property type="molecule type" value="Genomic_DNA"/>
</dbReference>
<evidence type="ECO:0000313" key="4">
    <source>
        <dbReference type="EMBL" id="SVP89546.1"/>
    </source>
</evidence>
<proteinExistence type="inferred from homology"/>
<dbReference type="SUPFAM" id="SSF50891">
    <property type="entry name" value="Cyclophilin-like"/>
    <property type="match status" value="1"/>
</dbReference>